<dbReference type="AlphaFoldDB" id="A0A9P8TGP5"/>
<protein>
    <recommendedName>
        <fullName evidence="1">Phospholipase C/D domain-containing protein</fullName>
    </recommendedName>
</protein>
<comment type="caution">
    <text evidence="2">The sequence shown here is derived from an EMBL/GenBank/DDBJ whole genome shotgun (WGS) entry which is preliminary data.</text>
</comment>
<evidence type="ECO:0000313" key="2">
    <source>
        <dbReference type="EMBL" id="KAH3677706.1"/>
    </source>
</evidence>
<evidence type="ECO:0000259" key="1">
    <source>
        <dbReference type="Pfam" id="PF00882"/>
    </source>
</evidence>
<dbReference type="PANTHER" id="PTHR23221">
    <property type="entry name" value="GLYCOSYLPHOSPHATIDYLINOSITOL PHOSPHOLIPASE D"/>
    <property type="match status" value="1"/>
</dbReference>
<keyword evidence="3" id="KW-1185">Reference proteome</keyword>
<reference evidence="2" key="2">
    <citation type="submission" date="2021-01" db="EMBL/GenBank/DDBJ databases">
        <authorList>
            <person name="Schikora-Tamarit M.A."/>
        </authorList>
    </citation>
    <scope>NUCLEOTIDE SEQUENCE</scope>
    <source>
        <strain evidence="2">NCAIM Y.01608</strain>
    </source>
</reference>
<proteinExistence type="predicted"/>
<evidence type="ECO:0000313" key="3">
    <source>
        <dbReference type="Proteomes" id="UP000788993"/>
    </source>
</evidence>
<name>A0A9P8TGP5_9ASCO</name>
<gene>
    <name evidence="2" type="ORF">OGATHE_000360</name>
</gene>
<sequence length="719" mass="80002">MNILSRVYSDLPEDIQDLTGSLLAGAFHPDSFYDCMGHSNAGEEAHWPPFLRELVLTYKQMAEPDHKMKAFIYGVFTHQIADINWHSLHKSQGLLQYLAHIEFNGNVSQAHSFLDTGADFIVLSHQFENLGLDQRISLAEYYSTPWDFPTKELVKTYRKLGFEVTESEIEFCMMRGYAALQGELGTFRSFTPAVRYRSPLLNEVLDDYYFGGLSDIIYTISCCMKGLSGLFDGTMVNDPWLICSIFQPNHNDATTSSNYAIRSNDQQIRMTRKGDGALHLWSDSVNSKFGTSLLFHISASGYAELLIGAEYDGGLGSVYVLPLKNLFEEQVHVISTKPHEETNKLTFAPRFGHGMAIWNTSRHSFLVISEPGLSQLNVFLDSRLVAVIHDEKARTQLGISGPKQMGLILTVNDVNDDGINDLIVGSCHYDTLDAIQRGIVKILSGAHFAKLIEEYIDSALGIHGFPLHINDEQIEINCFTIPRQLQRDSGYDEFATSIAFSADKLFIGSAGSGTLAIFNKSGEFLYNMIPDSHVRAIQNTPFGSNGLYGYHKIITGSWNEIAWIMVFANSETVDNCLLCGVAYLYVDRQRLELVAKVRPEKGQQLFFGVNALARGNDVYVAAEGWLDGAGAIWKINVGKILEANANTKFKQEILLSEEKTEFGGIIIHGTVGEGYSGFGRSLEVFEFQQELYIAVGRPLYGYGSVSGLTGAVDIHKLED</sequence>
<dbReference type="EMBL" id="JAEUBD010000095">
    <property type="protein sequence ID" value="KAH3677706.1"/>
    <property type="molecule type" value="Genomic_DNA"/>
</dbReference>
<dbReference type="GO" id="GO:0031012">
    <property type="term" value="C:extracellular matrix"/>
    <property type="evidence" value="ECO:0007669"/>
    <property type="project" value="TreeGrafter"/>
</dbReference>
<dbReference type="Pfam" id="PF00882">
    <property type="entry name" value="Zn_dep_PLPC"/>
    <property type="match status" value="1"/>
</dbReference>
<dbReference type="SUPFAM" id="SSF69318">
    <property type="entry name" value="Integrin alpha N-terminal domain"/>
    <property type="match status" value="1"/>
</dbReference>
<dbReference type="GO" id="GO:0004621">
    <property type="term" value="F:glycosylphosphatidylinositol phospholipase D activity"/>
    <property type="evidence" value="ECO:0007669"/>
    <property type="project" value="TreeGrafter"/>
</dbReference>
<dbReference type="Gene3D" id="2.130.10.130">
    <property type="entry name" value="Integrin alpha, N-terminal"/>
    <property type="match status" value="1"/>
</dbReference>
<dbReference type="InterPro" id="IPR028994">
    <property type="entry name" value="Integrin_alpha_N"/>
</dbReference>
<reference evidence="2" key="1">
    <citation type="journal article" date="2021" name="Open Biol.">
        <title>Shared evolutionary footprints suggest mitochondrial oxidative damage underlies multiple complex I losses in fungi.</title>
        <authorList>
            <person name="Schikora-Tamarit M.A."/>
            <person name="Marcet-Houben M."/>
            <person name="Nosek J."/>
            <person name="Gabaldon T."/>
        </authorList>
    </citation>
    <scope>NUCLEOTIDE SEQUENCE</scope>
    <source>
        <strain evidence="2">NCAIM Y.01608</strain>
    </source>
</reference>
<dbReference type="Proteomes" id="UP000788993">
    <property type="component" value="Unassembled WGS sequence"/>
</dbReference>
<organism evidence="2 3">
    <name type="scientific">Ogataea polymorpha</name>
    <dbReference type="NCBI Taxonomy" id="460523"/>
    <lineage>
        <taxon>Eukaryota</taxon>
        <taxon>Fungi</taxon>
        <taxon>Dikarya</taxon>
        <taxon>Ascomycota</taxon>
        <taxon>Saccharomycotina</taxon>
        <taxon>Pichiomycetes</taxon>
        <taxon>Pichiales</taxon>
        <taxon>Pichiaceae</taxon>
        <taxon>Ogataea</taxon>
    </lineage>
</organism>
<dbReference type="PANTHER" id="PTHR23221:SF7">
    <property type="entry name" value="PHOSPHATIDYLINOSITOL-GLYCAN-SPECIFIC PHOSPHOLIPASE D"/>
    <property type="match status" value="1"/>
</dbReference>
<feature type="domain" description="Phospholipase C/D" evidence="1">
    <location>
        <begin position="5"/>
        <end position="182"/>
    </location>
</feature>
<accession>A0A9P8TGP5</accession>
<dbReference type="InterPro" id="IPR029002">
    <property type="entry name" value="PLPC/GPLD1"/>
</dbReference>